<dbReference type="Pfam" id="PF17853">
    <property type="entry name" value="GGDEF_2"/>
    <property type="match status" value="1"/>
</dbReference>
<dbReference type="EMBL" id="CP155571">
    <property type="protein sequence ID" value="XFO70705.1"/>
    <property type="molecule type" value="Genomic_DNA"/>
</dbReference>
<dbReference type="InterPro" id="IPR041522">
    <property type="entry name" value="CdaR_GGDEF"/>
</dbReference>
<evidence type="ECO:0000259" key="2">
    <source>
        <dbReference type="Pfam" id="PF05651"/>
    </source>
</evidence>
<feature type="domain" description="Putative sugar diacid recognition" evidence="2">
    <location>
        <begin position="3"/>
        <end position="134"/>
    </location>
</feature>
<dbReference type="InterPro" id="IPR008599">
    <property type="entry name" value="Diacid_rec"/>
</dbReference>
<gene>
    <name evidence="5" type="primary">cdaR_2</name>
    <name evidence="5" type="ORF">SPACI_007040</name>
</gene>
<dbReference type="PANTHER" id="PTHR33744">
    <property type="entry name" value="CARBOHYDRATE DIACID REGULATOR"/>
    <property type="match status" value="1"/>
</dbReference>
<evidence type="ECO:0000313" key="6">
    <source>
        <dbReference type="Proteomes" id="UP000216052"/>
    </source>
</evidence>
<dbReference type="Pfam" id="PF05651">
    <property type="entry name" value="Diacid_rec"/>
    <property type="match status" value="1"/>
</dbReference>
<feature type="domain" description="CdaR GGDEF-like" evidence="4">
    <location>
        <begin position="145"/>
        <end position="268"/>
    </location>
</feature>
<evidence type="ECO:0000259" key="4">
    <source>
        <dbReference type="Pfam" id="PF17853"/>
    </source>
</evidence>
<accession>A0ABZ3IY52</accession>
<dbReference type="Pfam" id="PF13556">
    <property type="entry name" value="HTH_30"/>
    <property type="match status" value="1"/>
</dbReference>
<dbReference type="Proteomes" id="UP000216052">
    <property type="component" value="Chromosome"/>
</dbReference>
<dbReference type="Gene3D" id="1.10.10.2840">
    <property type="entry name" value="PucR C-terminal helix-turn-helix domain"/>
    <property type="match status" value="1"/>
</dbReference>
<comment type="similarity">
    <text evidence="1">Belongs to the CdaR family.</text>
</comment>
<keyword evidence="6" id="KW-1185">Reference proteome</keyword>
<organism evidence="5 6">
    <name type="scientific">Sporomusa acidovorans (strain ATCC 49682 / DSM 3132 / Mol)</name>
    <dbReference type="NCBI Taxonomy" id="1123286"/>
    <lineage>
        <taxon>Bacteria</taxon>
        <taxon>Bacillati</taxon>
        <taxon>Bacillota</taxon>
        <taxon>Negativicutes</taxon>
        <taxon>Selenomonadales</taxon>
        <taxon>Sporomusaceae</taxon>
        <taxon>Sporomusa</taxon>
    </lineage>
</organism>
<dbReference type="InterPro" id="IPR042070">
    <property type="entry name" value="PucR_C-HTH_sf"/>
</dbReference>
<dbReference type="PANTHER" id="PTHR33744:SF15">
    <property type="entry name" value="CARBOHYDRATE DIACID REGULATOR"/>
    <property type="match status" value="1"/>
</dbReference>
<evidence type="ECO:0000259" key="3">
    <source>
        <dbReference type="Pfam" id="PF13556"/>
    </source>
</evidence>
<proteinExistence type="inferred from homology"/>
<evidence type="ECO:0000256" key="1">
    <source>
        <dbReference type="ARBA" id="ARBA00006754"/>
    </source>
</evidence>
<dbReference type="InterPro" id="IPR051448">
    <property type="entry name" value="CdaR-like_regulators"/>
</dbReference>
<dbReference type="InterPro" id="IPR025736">
    <property type="entry name" value="PucR_C-HTH_dom"/>
</dbReference>
<protein>
    <submittedName>
        <fullName evidence="5">Carbohydrate diacid regulator</fullName>
    </submittedName>
</protein>
<evidence type="ECO:0000313" key="5">
    <source>
        <dbReference type="EMBL" id="XFO70705.1"/>
    </source>
</evidence>
<feature type="domain" description="PucR C-terminal helix-turn-helix" evidence="3">
    <location>
        <begin position="324"/>
        <end position="365"/>
    </location>
</feature>
<sequence length="385" mass="43787">MIISQEIAQTIVNHLMSIIKRNVNIMDCDGIIIASGEKARIHTFHQGGKFAVSQQTVIEISPNETMNFAGALPGVMWPIELKGKIVGVVGVTGEPQEVRSTARLVKTVTELILERDMLLSDYSSENRLKEQLISLLFSVDLETVQEDIQTLAEMLNFKLEIPRIVILVDIETPSPKGFVGLQNLMFDRVRESVIRAIKNSHIFSQDDLVLFYKRYFCILRTVSEKQNAKFFLKNLVDLFHSLPLQIRVGVGGDAQNQWQLRQSYLEAIFSIEYKCLHIIRNIKQHQIMLDFVMSPDNKNYSSCLALLELSNKVANLQPKYDIYNTLSCLLTNNLNISATSSELFIHRNTLKFRLEKLEQFTGLSPCHSFADSVLCKLILEIQAHS</sequence>
<name>A0ABZ3IY52_SPOA4</name>
<reference evidence="5" key="1">
    <citation type="submission" date="2024-05" db="EMBL/GenBank/DDBJ databases">
        <title>Isolation and characterization of Sporomusa carbonis sp. nov., a carboxydotrophic hydrogenogen in the genus of Sporomusa isolated from a charcoal burning pile.</title>
        <authorList>
            <person name="Boeer T."/>
            <person name="Rosenbaum F."/>
            <person name="Eysell L."/>
            <person name="Mueller V."/>
            <person name="Daniel R."/>
            <person name="Poehlein A."/>
        </authorList>
    </citation>
    <scope>NUCLEOTIDE SEQUENCE [LARGE SCALE GENOMIC DNA]</scope>
    <source>
        <strain evidence="5">DSM 3132</strain>
    </source>
</reference>